<dbReference type="Proteomes" id="UP000812270">
    <property type="component" value="Unassembled WGS sequence"/>
</dbReference>
<gene>
    <name evidence="1" type="ORF">KTO63_04275</name>
</gene>
<sequence>MKSIFFRICMVALVVGCASSKNNEIRLSSVYKDYVFYKCIQEAFPNDSIYNKDISETVLMEMSNYAIMKERSGKMDSIAKAFVNSIQPTQIADYENKKPLFLRCLEFYKSKELDKFVKKLAKETPKF</sequence>
<proteinExistence type="predicted"/>
<reference evidence="1" key="1">
    <citation type="submission" date="2021-06" db="EMBL/GenBank/DDBJ databases">
        <authorList>
            <person name="Huq M.A."/>
        </authorList>
    </citation>
    <scope>NUCLEOTIDE SEQUENCE</scope>
    <source>
        <strain evidence="1">MAH-26</strain>
    </source>
</reference>
<dbReference type="EMBL" id="JAHSPG010000002">
    <property type="protein sequence ID" value="MBV4356353.1"/>
    <property type="molecule type" value="Genomic_DNA"/>
</dbReference>
<organism evidence="1 2">
    <name type="scientific">Pinibacter aurantiacus</name>
    <dbReference type="NCBI Taxonomy" id="2851599"/>
    <lineage>
        <taxon>Bacteria</taxon>
        <taxon>Pseudomonadati</taxon>
        <taxon>Bacteroidota</taxon>
        <taxon>Chitinophagia</taxon>
        <taxon>Chitinophagales</taxon>
        <taxon>Chitinophagaceae</taxon>
        <taxon>Pinibacter</taxon>
    </lineage>
</organism>
<dbReference type="InterPro" id="IPR032032">
    <property type="entry name" value="Tai4"/>
</dbReference>
<dbReference type="AlphaFoldDB" id="A0A9E2S7E6"/>
<accession>A0A9E2S7E6</accession>
<evidence type="ECO:0000313" key="2">
    <source>
        <dbReference type="Proteomes" id="UP000812270"/>
    </source>
</evidence>
<comment type="caution">
    <text evidence="1">The sequence shown here is derived from an EMBL/GenBank/DDBJ whole genome shotgun (WGS) entry which is preliminary data.</text>
</comment>
<evidence type="ECO:0000313" key="1">
    <source>
        <dbReference type="EMBL" id="MBV4356353.1"/>
    </source>
</evidence>
<name>A0A9E2S7E6_9BACT</name>
<dbReference type="Pfam" id="PF16695">
    <property type="entry name" value="Tai4"/>
    <property type="match status" value="1"/>
</dbReference>
<protein>
    <submittedName>
        <fullName evidence="1">Type VI secretion system amidase immunity protein Tai4</fullName>
    </submittedName>
</protein>
<keyword evidence="2" id="KW-1185">Reference proteome</keyword>
<dbReference type="RefSeq" id="WP_217789908.1">
    <property type="nucleotide sequence ID" value="NZ_JAHSPG010000002.1"/>
</dbReference>